<dbReference type="OrthoDB" id="9762913at2"/>
<protein>
    <recommendedName>
        <fullName evidence="4">Aldehyde dehydrogenase</fullName>
    </recommendedName>
</protein>
<evidence type="ECO:0000256" key="3">
    <source>
        <dbReference type="ARBA" id="ARBA00023027"/>
    </source>
</evidence>
<dbReference type="InterPro" id="IPR015590">
    <property type="entry name" value="Aldehyde_DH_dom"/>
</dbReference>
<organism evidence="9 10">
    <name type="scientific">Seonamhaeicola aphaedonensis</name>
    <dbReference type="NCBI Taxonomy" id="1461338"/>
    <lineage>
        <taxon>Bacteria</taxon>
        <taxon>Pseudomonadati</taxon>
        <taxon>Bacteroidota</taxon>
        <taxon>Flavobacteriia</taxon>
        <taxon>Flavobacteriales</taxon>
        <taxon>Flavobacteriaceae</taxon>
    </lineage>
</organism>
<comment type="caution">
    <text evidence="9">The sequence shown here is derived from an EMBL/GenBank/DDBJ whole genome shotgun (WGS) entry which is preliminary data.</text>
</comment>
<comment type="similarity">
    <text evidence="1 4 7">Belongs to the aldehyde dehydrogenase family.</text>
</comment>
<dbReference type="PIRSF" id="PIRSF036492">
    <property type="entry name" value="ALDH"/>
    <property type="match status" value="1"/>
</dbReference>
<evidence type="ECO:0000256" key="4">
    <source>
        <dbReference type="PIRNR" id="PIRNR036492"/>
    </source>
</evidence>
<sequence>MKSIPNILSTQKNFFKTQKTKDVSYRLILLKALRLEIISNEQAIYEALKKDFNKSEFESFLSEYGLVISELNLVIKNLKKWAKPKRVTASLLTFPSRDYIYKSPYGNVLIIGPWNYPFLLTMEPLIMAIAAGNTVVLKPSELTTNTSQLISEIISNVFPKQVVISVQGGVPVATELLTQKWDYIFFTGSVAVGKIVAKAAAKHLTPVTLELGGKSPCIVDDTVDLKLTARRVIWGKFLNGGQTCIAADYLIVNDNIKEVFIEILKKEIIRAYGQNPKKSKDFPRIINKQHTKRLAKALDNTHIIFGGEVDIENRYISPTLVDLTNLDCELMNNEIFGPILPILAYKTDIDIENIIRTFEKPLAFYVFSNNKSFIDSTINKFEFGGGVVNDLLIHFGNPKLPFGGVGSSGMGAYHGKHGFDTFSHEKSIVKRGTWIDPPTRYAPYDNKKMTIIRKMFKWFG</sequence>
<evidence type="ECO:0000256" key="2">
    <source>
        <dbReference type="ARBA" id="ARBA00023002"/>
    </source>
</evidence>
<dbReference type="PROSITE" id="PS00070">
    <property type="entry name" value="ALDEHYDE_DEHYDR_CYS"/>
    <property type="match status" value="1"/>
</dbReference>
<keyword evidence="10" id="KW-1185">Reference proteome</keyword>
<keyword evidence="3" id="KW-0520">NAD</keyword>
<proteinExistence type="inferred from homology"/>
<dbReference type="InterPro" id="IPR012394">
    <property type="entry name" value="Aldehyde_DH_NAD(P)"/>
</dbReference>
<evidence type="ECO:0000313" key="9">
    <source>
        <dbReference type="EMBL" id="RED49542.1"/>
    </source>
</evidence>
<keyword evidence="2 4" id="KW-0560">Oxidoreductase</keyword>
<evidence type="ECO:0000256" key="6">
    <source>
        <dbReference type="PROSITE-ProRule" id="PRU10007"/>
    </source>
</evidence>
<accession>A0A3D9HJ46</accession>
<evidence type="ECO:0000313" key="10">
    <source>
        <dbReference type="Proteomes" id="UP000256629"/>
    </source>
</evidence>
<feature type="active site" evidence="5 6">
    <location>
        <position position="210"/>
    </location>
</feature>
<dbReference type="RefSeq" id="WP_116039961.1">
    <property type="nucleotide sequence ID" value="NZ_QRDX01000002.1"/>
</dbReference>
<dbReference type="GO" id="GO:0005737">
    <property type="term" value="C:cytoplasm"/>
    <property type="evidence" value="ECO:0007669"/>
    <property type="project" value="TreeGrafter"/>
</dbReference>
<evidence type="ECO:0000259" key="8">
    <source>
        <dbReference type="Pfam" id="PF00171"/>
    </source>
</evidence>
<dbReference type="GO" id="GO:0004029">
    <property type="term" value="F:aldehyde dehydrogenase (NAD+) activity"/>
    <property type="evidence" value="ECO:0007669"/>
    <property type="project" value="TreeGrafter"/>
</dbReference>
<dbReference type="FunFam" id="3.40.309.10:FF:000003">
    <property type="entry name" value="Aldehyde dehydrogenase"/>
    <property type="match status" value="1"/>
</dbReference>
<dbReference type="CDD" id="cd07136">
    <property type="entry name" value="ALDH_YwdH-P39616"/>
    <property type="match status" value="1"/>
</dbReference>
<feature type="domain" description="Aldehyde dehydrogenase" evidence="8">
    <location>
        <begin position="12"/>
        <end position="428"/>
    </location>
</feature>
<dbReference type="AlphaFoldDB" id="A0A3D9HJ46"/>
<evidence type="ECO:0000256" key="5">
    <source>
        <dbReference type="PIRSR" id="PIRSR036492-1"/>
    </source>
</evidence>
<dbReference type="PANTHER" id="PTHR43570">
    <property type="entry name" value="ALDEHYDE DEHYDROGENASE"/>
    <property type="match status" value="1"/>
</dbReference>
<dbReference type="PANTHER" id="PTHR43570:SF16">
    <property type="entry name" value="ALDEHYDE DEHYDROGENASE TYPE III, ISOFORM Q"/>
    <property type="match status" value="1"/>
</dbReference>
<dbReference type="Gene3D" id="3.40.605.10">
    <property type="entry name" value="Aldehyde Dehydrogenase, Chain A, domain 1"/>
    <property type="match status" value="1"/>
</dbReference>
<dbReference type="PROSITE" id="PS00687">
    <property type="entry name" value="ALDEHYDE_DEHYDR_GLU"/>
    <property type="match status" value="1"/>
</dbReference>
<dbReference type="SUPFAM" id="SSF53720">
    <property type="entry name" value="ALDH-like"/>
    <property type="match status" value="1"/>
</dbReference>
<dbReference type="InterPro" id="IPR016163">
    <property type="entry name" value="Ald_DH_C"/>
</dbReference>
<evidence type="ECO:0000256" key="1">
    <source>
        <dbReference type="ARBA" id="ARBA00009986"/>
    </source>
</evidence>
<dbReference type="GO" id="GO:0006081">
    <property type="term" value="P:aldehyde metabolic process"/>
    <property type="evidence" value="ECO:0007669"/>
    <property type="project" value="InterPro"/>
</dbReference>
<dbReference type="Proteomes" id="UP000256629">
    <property type="component" value="Unassembled WGS sequence"/>
</dbReference>
<dbReference type="Gene3D" id="3.40.309.10">
    <property type="entry name" value="Aldehyde Dehydrogenase, Chain A, domain 2"/>
    <property type="match status" value="1"/>
</dbReference>
<feature type="active site" evidence="5">
    <location>
        <position position="244"/>
    </location>
</feature>
<name>A0A3D9HJ46_9FLAO</name>
<evidence type="ECO:0000256" key="7">
    <source>
        <dbReference type="RuleBase" id="RU003345"/>
    </source>
</evidence>
<reference evidence="9 10" key="1">
    <citation type="submission" date="2018-07" db="EMBL/GenBank/DDBJ databases">
        <title>Genomic Encyclopedia of Type Strains, Phase III (KMG-III): the genomes of soil and plant-associated and newly described type strains.</title>
        <authorList>
            <person name="Whitman W."/>
        </authorList>
    </citation>
    <scope>NUCLEOTIDE SEQUENCE [LARGE SCALE GENOMIC DNA]</scope>
    <source>
        <strain evidence="9 10">CECT 8487</strain>
    </source>
</reference>
<dbReference type="InterPro" id="IPR016161">
    <property type="entry name" value="Ald_DH/histidinol_DH"/>
</dbReference>
<dbReference type="InterPro" id="IPR029510">
    <property type="entry name" value="Ald_DH_CS_GLU"/>
</dbReference>
<dbReference type="InterPro" id="IPR016162">
    <property type="entry name" value="Ald_DH_N"/>
</dbReference>
<dbReference type="EMBL" id="QRDX01000002">
    <property type="protein sequence ID" value="RED49542.1"/>
    <property type="molecule type" value="Genomic_DNA"/>
</dbReference>
<dbReference type="Pfam" id="PF00171">
    <property type="entry name" value="Aldedh"/>
    <property type="match status" value="1"/>
</dbReference>
<dbReference type="FunFam" id="3.40.605.10:FF:000004">
    <property type="entry name" value="Aldehyde dehydrogenase"/>
    <property type="match status" value="1"/>
</dbReference>
<gene>
    <name evidence="9" type="ORF">DFQ02_102316</name>
</gene>
<dbReference type="InterPro" id="IPR016160">
    <property type="entry name" value="Ald_DH_CS_CYS"/>
</dbReference>